<feature type="transmembrane region" description="Helical" evidence="7">
    <location>
        <begin position="711"/>
        <end position="730"/>
    </location>
</feature>
<evidence type="ECO:0000313" key="9">
    <source>
        <dbReference type="EMBL" id="NGO69639.1"/>
    </source>
</evidence>
<organism evidence="9 10">
    <name type="scientific">Streptomyces boncukensis</name>
    <dbReference type="NCBI Taxonomy" id="2711219"/>
    <lineage>
        <taxon>Bacteria</taxon>
        <taxon>Bacillati</taxon>
        <taxon>Actinomycetota</taxon>
        <taxon>Actinomycetes</taxon>
        <taxon>Kitasatosporales</taxon>
        <taxon>Streptomycetaceae</taxon>
        <taxon>Streptomyces</taxon>
    </lineage>
</organism>
<evidence type="ECO:0000256" key="3">
    <source>
        <dbReference type="ARBA" id="ARBA00022692"/>
    </source>
</evidence>
<dbReference type="RefSeq" id="WP_165299327.1">
    <property type="nucleotide sequence ID" value="NZ_JAAKZZ010000131.1"/>
</dbReference>
<feature type="transmembrane region" description="Helical" evidence="7">
    <location>
        <begin position="280"/>
        <end position="301"/>
    </location>
</feature>
<feature type="transmembrane region" description="Helical" evidence="7">
    <location>
        <begin position="359"/>
        <end position="378"/>
    </location>
</feature>
<dbReference type="PANTHER" id="PTHR30287">
    <property type="entry name" value="MEMBRANE COMPONENT OF PREDICTED ABC SUPERFAMILY METABOLITE UPTAKE TRANSPORTER"/>
    <property type="match status" value="1"/>
</dbReference>
<gene>
    <name evidence="9" type="ORF">G5C65_15015</name>
</gene>
<feature type="transmembrane region" description="Helical" evidence="7">
    <location>
        <begin position="14"/>
        <end position="35"/>
    </location>
</feature>
<accession>A0A6G4WWH6</accession>
<feature type="transmembrane region" description="Helical" evidence="7">
    <location>
        <begin position="182"/>
        <end position="206"/>
    </location>
</feature>
<evidence type="ECO:0000256" key="7">
    <source>
        <dbReference type="SAM" id="Phobius"/>
    </source>
</evidence>
<dbReference type="AlphaFoldDB" id="A0A6G4WWH6"/>
<keyword evidence="5 7" id="KW-0472">Membrane</keyword>
<comment type="caution">
    <text evidence="9">The sequence shown here is derived from an EMBL/GenBank/DDBJ whole genome shotgun (WGS) entry which is preliminary data.</text>
</comment>
<protein>
    <submittedName>
        <fullName evidence="9">ABC transporter permease</fullName>
    </submittedName>
</protein>
<comment type="subcellular location">
    <subcellularLocation>
        <location evidence="1">Cell membrane</location>
        <topology evidence="1">Multi-pass membrane protein</topology>
    </subcellularLocation>
</comment>
<evidence type="ECO:0000256" key="6">
    <source>
        <dbReference type="SAM" id="MobiDB-lite"/>
    </source>
</evidence>
<dbReference type="Pfam" id="PF02687">
    <property type="entry name" value="FtsX"/>
    <property type="match status" value="2"/>
</dbReference>
<dbReference type="Proteomes" id="UP000477722">
    <property type="component" value="Unassembled WGS sequence"/>
</dbReference>
<feature type="compositionally biased region" description="Basic and acidic residues" evidence="6">
    <location>
        <begin position="437"/>
        <end position="456"/>
    </location>
</feature>
<evidence type="ECO:0000256" key="4">
    <source>
        <dbReference type="ARBA" id="ARBA00022989"/>
    </source>
</evidence>
<feature type="transmembrane region" description="Helical" evidence="7">
    <location>
        <begin position="655"/>
        <end position="674"/>
    </location>
</feature>
<dbReference type="InterPro" id="IPR003838">
    <property type="entry name" value="ABC3_permease_C"/>
</dbReference>
<feature type="transmembrane region" description="Helical" evidence="7">
    <location>
        <begin position="742"/>
        <end position="766"/>
    </location>
</feature>
<reference evidence="9 10" key="1">
    <citation type="submission" date="2020-02" db="EMBL/GenBank/DDBJ databases">
        <title>Whole-genome analyses of novel actinobacteria.</title>
        <authorList>
            <person name="Sahin N."/>
            <person name="Tatar D."/>
        </authorList>
    </citation>
    <scope>NUCLEOTIDE SEQUENCE [LARGE SCALE GENOMIC DNA]</scope>
    <source>
        <strain evidence="9 10">SB3404</strain>
    </source>
</reference>
<keyword evidence="3 7" id="KW-0812">Transmembrane</keyword>
<feature type="region of interest" description="Disordered" evidence="6">
    <location>
        <begin position="526"/>
        <end position="561"/>
    </location>
</feature>
<evidence type="ECO:0000256" key="5">
    <source>
        <dbReference type="ARBA" id="ARBA00023136"/>
    </source>
</evidence>
<feature type="transmembrane region" description="Helical" evidence="7">
    <location>
        <begin position="239"/>
        <end position="260"/>
    </location>
</feature>
<keyword evidence="4 7" id="KW-1133">Transmembrane helix</keyword>
<evidence type="ECO:0000256" key="2">
    <source>
        <dbReference type="ARBA" id="ARBA00022475"/>
    </source>
</evidence>
<dbReference type="InterPro" id="IPR038766">
    <property type="entry name" value="Membrane_comp_ABC_pdt"/>
</dbReference>
<feature type="domain" description="ABC3 transporter permease C-terminal" evidence="8">
    <location>
        <begin position="660"/>
        <end position="770"/>
    </location>
</feature>
<feature type="domain" description="ABC3 transporter permease C-terminal" evidence="8">
    <location>
        <begin position="190"/>
        <end position="297"/>
    </location>
</feature>
<evidence type="ECO:0000259" key="8">
    <source>
        <dbReference type="Pfam" id="PF02687"/>
    </source>
</evidence>
<sequence>MGARFALAGGRQGWIRTVLTAVGVGLGVAVLLLAASVPHVLQQRDARGDARSGGVSEEEVKRSSTSVLMGSAFTTFHGRDIEGHTLQAEGKHPKLPPGVEVLPGPGEMVVSPALGKLLDQDGSRELAHRLDGRVVGTIGDEGLLGPGELAVYLGSDQLRPGENAQRFDRFGVPSDKEPLGPALLLIVVVACVVLVLPVAVFIGTAVRFGSERRDQRLAALRLVGADAAMTHRMVAGESLVGAGLGLLLGGGFFLLGRSLVGHIRVFDLSVFPSDVTPAPLIAALIVVGVPVLAVGVAQSAMRALAVEPLGVLREAVPRPRRLWWRLLPPACGLLLLLPLSGRLADAPLTGRFAVSKTQISAGVVLLLSGVALLLPWLVERLVGRLRGGLPSWQLAVRRLQLSSGSATRAVSGITIAVAGAVALQMLFSAADPAAAGERGEREKPAAEAESHGWRDAQLRGAPTQHQVGTLVDALRRTEGVRDAVGFLEVSLSLKSDPAQMASAAVADCATLRRLARIGSCRDGDVFLPPPQDGDEADEDVVTPKPGTRFTLRESGKGAPEWTVPASAREVRATPRAAAESSAGVLATPGAIDADALELPWLNGWVRMDKGRPEVTERVRSAVFRVDPGFSIADPADPEDEVLSKAVDTYDSVRRGIFAGATAVLLLIGASMIVSMLEQLRERRRQLAVLVAFGTRRATLGASVLWQTAVPVLLGLGLAAVFGWGLGWVLLRIIGEPMAGWTSFVPIAGVGAGVIAVVTLASLPALWRLMRPDGLRTE</sequence>
<feature type="region of interest" description="Disordered" evidence="6">
    <location>
        <begin position="434"/>
        <end position="456"/>
    </location>
</feature>
<feature type="transmembrane region" description="Helical" evidence="7">
    <location>
        <begin position="322"/>
        <end position="339"/>
    </location>
</feature>
<evidence type="ECO:0000313" key="10">
    <source>
        <dbReference type="Proteomes" id="UP000477722"/>
    </source>
</evidence>
<keyword evidence="2" id="KW-1003">Cell membrane</keyword>
<dbReference type="EMBL" id="JAAKZZ010000131">
    <property type="protein sequence ID" value="NGO69639.1"/>
    <property type="molecule type" value="Genomic_DNA"/>
</dbReference>
<feature type="region of interest" description="Disordered" evidence="6">
    <location>
        <begin position="43"/>
        <end position="62"/>
    </location>
</feature>
<proteinExistence type="predicted"/>
<dbReference type="PANTHER" id="PTHR30287:SF1">
    <property type="entry name" value="INNER MEMBRANE PROTEIN"/>
    <property type="match status" value="1"/>
</dbReference>
<name>A0A6G4WWH6_9ACTN</name>
<keyword evidence="10" id="KW-1185">Reference proteome</keyword>
<dbReference type="GO" id="GO:0005886">
    <property type="term" value="C:plasma membrane"/>
    <property type="evidence" value="ECO:0007669"/>
    <property type="project" value="UniProtKB-SubCell"/>
</dbReference>
<evidence type="ECO:0000256" key="1">
    <source>
        <dbReference type="ARBA" id="ARBA00004651"/>
    </source>
</evidence>